<evidence type="ECO:0000313" key="2">
    <source>
        <dbReference type="EMBL" id="SMP32431.1"/>
    </source>
</evidence>
<evidence type="ECO:0000313" key="3">
    <source>
        <dbReference type="Proteomes" id="UP001157915"/>
    </source>
</evidence>
<gene>
    <name evidence="2" type="ORF">SAMN06265367_10817</name>
</gene>
<dbReference type="EMBL" id="FXUA01000008">
    <property type="protein sequence ID" value="SMP32431.1"/>
    <property type="molecule type" value="Genomic_DNA"/>
</dbReference>
<accession>A0ABY1PGL8</accession>
<proteinExistence type="predicted"/>
<feature type="transmembrane region" description="Helical" evidence="1">
    <location>
        <begin position="6"/>
        <end position="27"/>
    </location>
</feature>
<keyword evidence="1" id="KW-0472">Membrane</keyword>
<organism evidence="2 3">
    <name type="scientific">Algoriphagus winogradskyi</name>
    <dbReference type="NCBI Taxonomy" id="237017"/>
    <lineage>
        <taxon>Bacteria</taxon>
        <taxon>Pseudomonadati</taxon>
        <taxon>Bacteroidota</taxon>
        <taxon>Cytophagia</taxon>
        <taxon>Cytophagales</taxon>
        <taxon>Cyclobacteriaceae</taxon>
        <taxon>Algoriphagus</taxon>
    </lineage>
</organism>
<keyword evidence="1" id="KW-1133">Transmembrane helix</keyword>
<protein>
    <submittedName>
        <fullName evidence="2">Uncharacterized protein</fullName>
    </submittedName>
</protein>
<evidence type="ECO:0000256" key="1">
    <source>
        <dbReference type="SAM" id="Phobius"/>
    </source>
</evidence>
<name>A0ABY1PGL8_9BACT</name>
<reference evidence="2 3" key="1">
    <citation type="submission" date="2017-05" db="EMBL/GenBank/DDBJ databases">
        <authorList>
            <person name="Varghese N."/>
            <person name="Submissions S."/>
        </authorList>
    </citation>
    <scope>NUCLEOTIDE SEQUENCE [LARGE SCALE GENOMIC DNA]</scope>
    <source>
        <strain evidence="2 3">DSM 15360</strain>
    </source>
</reference>
<comment type="caution">
    <text evidence="2">The sequence shown here is derived from an EMBL/GenBank/DDBJ whole genome shotgun (WGS) entry which is preliminary data.</text>
</comment>
<sequence>MKKFKLLVVPFLVVMVIVTAVMGGFIYNKNIGKPNFQKASILSQSYFSHS</sequence>
<dbReference type="Proteomes" id="UP001157915">
    <property type="component" value="Unassembled WGS sequence"/>
</dbReference>
<keyword evidence="3" id="KW-1185">Reference proteome</keyword>
<keyword evidence="1" id="KW-0812">Transmembrane</keyword>
<dbReference type="RefSeq" id="WP_283414286.1">
    <property type="nucleotide sequence ID" value="NZ_FXUA01000008.1"/>
</dbReference>